<dbReference type="Gene3D" id="2.60.200.20">
    <property type="match status" value="1"/>
</dbReference>
<dbReference type="InterPro" id="IPR000253">
    <property type="entry name" value="FHA_dom"/>
</dbReference>
<dbReference type="PROSITE" id="PS50006">
    <property type="entry name" value="FHA_DOMAIN"/>
    <property type="match status" value="1"/>
</dbReference>
<dbReference type="SUPFAM" id="SSF49879">
    <property type="entry name" value="SMAD/FHA domain"/>
    <property type="match status" value="1"/>
</dbReference>
<dbReference type="InterPro" id="IPR008984">
    <property type="entry name" value="SMAD_FHA_dom_sf"/>
</dbReference>
<dbReference type="EMBL" id="LYXE01000110">
    <property type="protein sequence ID" value="PDV98101.1"/>
    <property type="molecule type" value="Genomic_DNA"/>
</dbReference>
<keyword evidence="2" id="KW-1133">Transmembrane helix</keyword>
<dbReference type="AlphaFoldDB" id="A0A2H3KW16"/>
<dbReference type="InterPro" id="IPR036465">
    <property type="entry name" value="vWFA_dom_sf"/>
</dbReference>
<evidence type="ECO:0000313" key="5">
    <source>
        <dbReference type="EMBL" id="PDV98101.1"/>
    </source>
</evidence>
<dbReference type="InterPro" id="IPR050923">
    <property type="entry name" value="Cell_Proc_Reg/RNA_Proc"/>
</dbReference>
<name>A0A2H3KW16_9CHLR</name>
<dbReference type="InterPro" id="IPR002035">
    <property type="entry name" value="VWF_A"/>
</dbReference>
<evidence type="ECO:0008006" key="7">
    <source>
        <dbReference type="Google" id="ProtNLM"/>
    </source>
</evidence>
<feature type="region of interest" description="Disordered" evidence="1">
    <location>
        <begin position="653"/>
        <end position="673"/>
    </location>
</feature>
<dbReference type="Gene3D" id="3.40.50.410">
    <property type="entry name" value="von Willebrand factor, type A domain"/>
    <property type="match status" value="1"/>
</dbReference>
<dbReference type="OrthoDB" id="9816434at2"/>
<feature type="domain" description="VWFA" evidence="4">
    <location>
        <begin position="85"/>
        <end position="334"/>
    </location>
</feature>
<evidence type="ECO:0000256" key="2">
    <source>
        <dbReference type="SAM" id="Phobius"/>
    </source>
</evidence>
<feature type="transmembrane region" description="Helical" evidence="2">
    <location>
        <begin position="489"/>
        <end position="512"/>
    </location>
</feature>
<dbReference type="Pfam" id="PF00498">
    <property type="entry name" value="FHA"/>
    <property type="match status" value="1"/>
</dbReference>
<protein>
    <recommendedName>
        <fullName evidence="7">FHA domain-containing protein</fullName>
    </recommendedName>
</protein>
<dbReference type="PANTHER" id="PTHR23308">
    <property type="entry name" value="NUCLEAR INHIBITOR OF PROTEIN PHOSPHATASE-1"/>
    <property type="match status" value="1"/>
</dbReference>
<sequence>MKAFFRWIGLFFILGSLFPLSIGHTQTSPVLTITHVDTSAYPQVKLLISAPNGALPDPASLQITEDRKAIAAEEIEANAERTGVAVAVVIDTSRSMRGRGMPESADRLEDAREQAIALAKALDFDTDLISIFAFHRDVVPIMPLSRVDGGAVENSIKTSDVLGEMPIQPTGNRRPTDEELRNDERAFSAFSQTISRAIDELNNPQTSDAYIRENLPLMQKVIIVFADSCDDTLDARGSKTCSIPLDVQTKLQDVVRSGNLSIFSVGLGSPVENQALPKPPQRAEPGFLYAARFELLQLYAQQIPHSRFFQFYTADPAASATVREEFKTQMIDPIISRGNQIAVSYASQVGSAGQQRQIVVSDGTLQVASTFEEPRIPPLVAVIAEESNDRLIIRPEIIYSQSPLARVDYYVNNNSVPLPGDPPTFALDWSGIEPGLQQIAVEATDQRGERSLRSAAIELDIPVAPAPERPFVVLPPDEEPTFLNQLNRFILNNVISLITLLLVIILAIVVLVNPRGRAAASQMTSRVTGVIQRMTRPISATSAVSAANADFVLVVQQGGITGTEYPLANLNTYVGADPSLVDIVLDDPHVSGRHASINREENDLYVTDLGSTNGTYINRNPLTPNARVQLHAKDQLTIGGITLECIWRGGVPTSMTPNSVEPSSTVVHANGNS</sequence>
<keyword evidence="2" id="KW-0812">Transmembrane</keyword>
<accession>A0A2H3KW16</accession>
<evidence type="ECO:0000256" key="1">
    <source>
        <dbReference type="SAM" id="MobiDB-lite"/>
    </source>
</evidence>
<reference evidence="5 6" key="1">
    <citation type="submission" date="2016-05" db="EMBL/GenBank/DDBJ databases">
        <authorList>
            <person name="Lavstsen T."/>
            <person name="Jespersen J.S."/>
        </authorList>
    </citation>
    <scope>NUCLEOTIDE SEQUENCE [LARGE SCALE GENOMIC DNA]</scope>
    <source>
        <strain evidence="5 6">B7-9</strain>
    </source>
</reference>
<evidence type="ECO:0000313" key="6">
    <source>
        <dbReference type="Proteomes" id="UP000220922"/>
    </source>
</evidence>
<gene>
    <name evidence="5" type="ORF">A9Q02_03200</name>
</gene>
<dbReference type="PROSITE" id="PS50234">
    <property type="entry name" value="VWFA"/>
    <property type="match status" value="1"/>
</dbReference>
<keyword evidence="6" id="KW-1185">Reference proteome</keyword>
<proteinExistence type="predicted"/>
<keyword evidence="2" id="KW-0472">Membrane</keyword>
<dbReference type="CDD" id="cd00198">
    <property type="entry name" value="vWFA"/>
    <property type="match status" value="1"/>
</dbReference>
<dbReference type="SMART" id="SM00240">
    <property type="entry name" value="FHA"/>
    <property type="match status" value="1"/>
</dbReference>
<feature type="domain" description="FHA" evidence="3">
    <location>
        <begin position="572"/>
        <end position="622"/>
    </location>
</feature>
<dbReference type="RefSeq" id="WP_097653826.1">
    <property type="nucleotide sequence ID" value="NZ_LYXE01000110.1"/>
</dbReference>
<dbReference type="CDD" id="cd00060">
    <property type="entry name" value="FHA"/>
    <property type="match status" value="1"/>
</dbReference>
<comment type="caution">
    <text evidence="5">The sequence shown here is derived from an EMBL/GenBank/DDBJ whole genome shotgun (WGS) entry which is preliminary data.</text>
</comment>
<evidence type="ECO:0000259" key="4">
    <source>
        <dbReference type="PROSITE" id="PS50234"/>
    </source>
</evidence>
<dbReference type="SUPFAM" id="SSF53300">
    <property type="entry name" value="vWA-like"/>
    <property type="match status" value="1"/>
</dbReference>
<dbReference type="Proteomes" id="UP000220922">
    <property type="component" value="Unassembled WGS sequence"/>
</dbReference>
<evidence type="ECO:0000259" key="3">
    <source>
        <dbReference type="PROSITE" id="PS50006"/>
    </source>
</evidence>
<organism evidence="5 6">
    <name type="scientific">Candidatus Chloroploca asiatica</name>
    <dbReference type="NCBI Taxonomy" id="1506545"/>
    <lineage>
        <taxon>Bacteria</taxon>
        <taxon>Bacillati</taxon>
        <taxon>Chloroflexota</taxon>
        <taxon>Chloroflexia</taxon>
        <taxon>Chloroflexales</taxon>
        <taxon>Chloroflexineae</taxon>
        <taxon>Oscillochloridaceae</taxon>
        <taxon>Candidatus Chloroploca</taxon>
    </lineage>
</organism>